<evidence type="ECO:0000313" key="6">
    <source>
        <dbReference type="Proteomes" id="UP000663881"/>
    </source>
</evidence>
<dbReference type="EMBL" id="CAJOAY010001011">
    <property type="protein sequence ID" value="CAF3777163.1"/>
    <property type="molecule type" value="Genomic_DNA"/>
</dbReference>
<dbReference type="EMBL" id="CAJOAZ010000356">
    <property type="protein sequence ID" value="CAF3625929.1"/>
    <property type="molecule type" value="Genomic_DNA"/>
</dbReference>
<dbReference type="AlphaFoldDB" id="A0A818ZUL5"/>
<dbReference type="Proteomes" id="UP000663881">
    <property type="component" value="Unassembled WGS sequence"/>
</dbReference>
<comment type="caution">
    <text evidence="5">The sequence shown here is derived from an EMBL/GenBank/DDBJ whole genome shotgun (WGS) entry which is preliminary data.</text>
</comment>
<evidence type="ECO:0000256" key="1">
    <source>
        <dbReference type="SAM" id="MobiDB-lite"/>
    </source>
</evidence>
<feature type="region of interest" description="Disordered" evidence="1">
    <location>
        <begin position="132"/>
        <end position="186"/>
    </location>
</feature>
<reference evidence="5" key="1">
    <citation type="submission" date="2021-02" db="EMBL/GenBank/DDBJ databases">
        <authorList>
            <person name="Nowell W R."/>
        </authorList>
    </citation>
    <scope>NUCLEOTIDE SEQUENCE</scope>
</reference>
<dbReference type="OrthoDB" id="423533at2759"/>
<sequence>MRLIGSEEHEQVWRSKIWTLGPFALLLWDNPIDTKMKTKMRLYRAVNLSEEQLDVYRDMAIYPHKCRSFQAFTSCTRKIEVAEFYNMNTIFTMDILLAFTTDLSLWSPFGEEEELITPGVCFKVQRMGIDHPHKDELQTSNNSNKTTEKHGHQVMYRGDGDSQQIIYRDDGDDPYSGAAGRRPDDFRFGPFTPPFLDFPDSPFDFSFFRYDRDGNWVED</sequence>
<dbReference type="EMBL" id="CAJNOG010000117">
    <property type="protein sequence ID" value="CAF0968371.1"/>
    <property type="molecule type" value="Genomic_DNA"/>
</dbReference>
<name>A0A818ZUL5_9BILA</name>
<evidence type="ECO:0000313" key="2">
    <source>
        <dbReference type="EMBL" id="CAF0942891.1"/>
    </source>
</evidence>
<evidence type="ECO:0000313" key="4">
    <source>
        <dbReference type="EMBL" id="CAF3625929.1"/>
    </source>
</evidence>
<dbReference type="Gene3D" id="3.90.176.10">
    <property type="entry name" value="Toxin ADP-ribosyltransferase, Chain A, domain 1"/>
    <property type="match status" value="1"/>
</dbReference>
<dbReference type="Proteomes" id="UP000663845">
    <property type="component" value="Unassembled WGS sequence"/>
</dbReference>
<dbReference type="Proteomes" id="UP000663844">
    <property type="component" value="Unassembled WGS sequence"/>
</dbReference>
<organism evidence="5 6">
    <name type="scientific">Adineta steineri</name>
    <dbReference type="NCBI Taxonomy" id="433720"/>
    <lineage>
        <taxon>Eukaryota</taxon>
        <taxon>Metazoa</taxon>
        <taxon>Spiralia</taxon>
        <taxon>Gnathifera</taxon>
        <taxon>Rotifera</taxon>
        <taxon>Eurotatoria</taxon>
        <taxon>Bdelloidea</taxon>
        <taxon>Adinetida</taxon>
        <taxon>Adinetidae</taxon>
        <taxon>Adineta</taxon>
    </lineage>
</organism>
<evidence type="ECO:0000313" key="5">
    <source>
        <dbReference type="EMBL" id="CAF3777163.1"/>
    </source>
</evidence>
<dbReference type="Proteomes" id="UP000663891">
    <property type="component" value="Unassembled WGS sequence"/>
</dbReference>
<protein>
    <submittedName>
        <fullName evidence="5">Uncharacterized protein</fullName>
    </submittedName>
</protein>
<proteinExistence type="predicted"/>
<gene>
    <name evidence="3" type="ORF">JYZ213_LOCUS14251</name>
    <name evidence="5" type="ORF">OKA104_LOCUS17164</name>
    <name evidence="4" type="ORF">OXD698_LOCUS7682</name>
    <name evidence="2" type="ORF">VCS650_LOCUS11605</name>
</gene>
<dbReference type="EMBL" id="CAJNON010000086">
    <property type="protein sequence ID" value="CAF0942891.1"/>
    <property type="molecule type" value="Genomic_DNA"/>
</dbReference>
<evidence type="ECO:0000313" key="3">
    <source>
        <dbReference type="EMBL" id="CAF0968371.1"/>
    </source>
</evidence>
<accession>A0A818ZUL5</accession>